<dbReference type="AlphaFoldDB" id="A0A974CN08"/>
<protein>
    <submittedName>
        <fullName evidence="2">Uncharacterized protein</fullName>
    </submittedName>
</protein>
<feature type="transmembrane region" description="Helical" evidence="1">
    <location>
        <begin position="59"/>
        <end position="82"/>
    </location>
</feature>
<proteinExistence type="predicted"/>
<dbReference type="Proteomes" id="UP000694892">
    <property type="component" value="Chromosome 6L"/>
</dbReference>
<gene>
    <name evidence="2" type="ORF">XELAEV_18031009mg</name>
</gene>
<keyword evidence="1" id="KW-1133">Transmembrane helix</keyword>
<accession>A0A974CN08</accession>
<keyword evidence="1" id="KW-0472">Membrane</keyword>
<sequence length="86" mass="9449">MCHSLFSFFKNLKGNYDCNAGYSNTLHVVGISMVIGTIISLQCGIRTSIGISLIVCNEIILFLLFICGLLKPLLCFLCSYSICLGY</sequence>
<evidence type="ECO:0000313" key="2">
    <source>
        <dbReference type="EMBL" id="OCT75822.1"/>
    </source>
</evidence>
<reference evidence="3" key="1">
    <citation type="journal article" date="2016" name="Nature">
        <title>Genome evolution in the allotetraploid frog Xenopus laevis.</title>
        <authorList>
            <person name="Session A.M."/>
            <person name="Uno Y."/>
            <person name="Kwon T."/>
            <person name="Chapman J.A."/>
            <person name="Toyoda A."/>
            <person name="Takahashi S."/>
            <person name="Fukui A."/>
            <person name="Hikosaka A."/>
            <person name="Suzuki A."/>
            <person name="Kondo M."/>
            <person name="van Heeringen S.J."/>
            <person name="Quigley I."/>
            <person name="Heinz S."/>
            <person name="Ogino H."/>
            <person name="Ochi H."/>
            <person name="Hellsten U."/>
            <person name="Lyons J.B."/>
            <person name="Simakov O."/>
            <person name="Putnam N."/>
            <person name="Stites J."/>
            <person name="Kuroki Y."/>
            <person name="Tanaka T."/>
            <person name="Michiue T."/>
            <person name="Watanabe M."/>
            <person name="Bogdanovic O."/>
            <person name="Lister R."/>
            <person name="Georgiou G."/>
            <person name="Paranjpe S.S."/>
            <person name="van Kruijsbergen I."/>
            <person name="Shu S."/>
            <person name="Carlson J."/>
            <person name="Kinoshita T."/>
            <person name="Ohta Y."/>
            <person name="Mawaribuchi S."/>
            <person name="Jenkins J."/>
            <person name="Grimwood J."/>
            <person name="Schmutz J."/>
            <person name="Mitros T."/>
            <person name="Mozaffari S.V."/>
            <person name="Suzuki Y."/>
            <person name="Haramoto Y."/>
            <person name="Yamamoto T.S."/>
            <person name="Takagi C."/>
            <person name="Heald R."/>
            <person name="Miller K."/>
            <person name="Haudenschild C."/>
            <person name="Kitzman J."/>
            <person name="Nakayama T."/>
            <person name="Izutsu Y."/>
            <person name="Robert J."/>
            <person name="Fortriede J."/>
            <person name="Burns K."/>
            <person name="Lotay V."/>
            <person name="Karimi K."/>
            <person name="Yasuoka Y."/>
            <person name="Dichmann D.S."/>
            <person name="Flajnik M.F."/>
            <person name="Houston D.W."/>
            <person name="Shendure J."/>
            <person name="DuPasquier L."/>
            <person name="Vize P.D."/>
            <person name="Zorn A.M."/>
            <person name="Ito M."/>
            <person name="Marcotte E.M."/>
            <person name="Wallingford J.B."/>
            <person name="Ito Y."/>
            <person name="Asashima M."/>
            <person name="Ueno N."/>
            <person name="Matsuda Y."/>
            <person name="Veenstra G.J."/>
            <person name="Fujiyama A."/>
            <person name="Harland R.M."/>
            <person name="Taira M."/>
            <person name="Rokhsar D.S."/>
        </authorList>
    </citation>
    <scope>NUCLEOTIDE SEQUENCE [LARGE SCALE GENOMIC DNA]</scope>
    <source>
        <strain evidence="3">J</strain>
    </source>
</reference>
<organism evidence="2 3">
    <name type="scientific">Xenopus laevis</name>
    <name type="common">African clawed frog</name>
    <dbReference type="NCBI Taxonomy" id="8355"/>
    <lineage>
        <taxon>Eukaryota</taxon>
        <taxon>Metazoa</taxon>
        <taxon>Chordata</taxon>
        <taxon>Craniata</taxon>
        <taxon>Vertebrata</taxon>
        <taxon>Euteleostomi</taxon>
        <taxon>Amphibia</taxon>
        <taxon>Batrachia</taxon>
        <taxon>Anura</taxon>
        <taxon>Pipoidea</taxon>
        <taxon>Pipidae</taxon>
        <taxon>Xenopodinae</taxon>
        <taxon>Xenopus</taxon>
        <taxon>Xenopus</taxon>
    </lineage>
</organism>
<evidence type="ECO:0000313" key="3">
    <source>
        <dbReference type="Proteomes" id="UP000694892"/>
    </source>
</evidence>
<feature type="transmembrane region" description="Helical" evidence="1">
    <location>
        <begin position="20"/>
        <end position="39"/>
    </location>
</feature>
<name>A0A974CN08_XENLA</name>
<dbReference type="EMBL" id="CM004476">
    <property type="protein sequence ID" value="OCT75822.1"/>
    <property type="molecule type" value="Genomic_DNA"/>
</dbReference>
<evidence type="ECO:0000256" key="1">
    <source>
        <dbReference type="SAM" id="Phobius"/>
    </source>
</evidence>
<keyword evidence="1" id="KW-0812">Transmembrane</keyword>